<keyword evidence="4" id="KW-0496">Mitochondrion</keyword>
<dbReference type="EMBL" id="VYZW01116303">
    <property type="protein sequence ID" value="NXS50907.1"/>
    <property type="molecule type" value="Genomic_DNA"/>
</dbReference>
<evidence type="ECO:0000313" key="7">
    <source>
        <dbReference type="EMBL" id="NXS50907.1"/>
    </source>
</evidence>
<protein>
    <submittedName>
        <fullName evidence="7">EFTU factor</fullName>
    </submittedName>
</protein>
<dbReference type="OrthoDB" id="2067at2759"/>
<proteinExistence type="predicted"/>
<name>A0A7L2V190_BALRX</name>
<keyword evidence="1" id="KW-0547">Nucleotide-binding</keyword>
<evidence type="ECO:0000313" key="8">
    <source>
        <dbReference type="Proteomes" id="UP000528411"/>
    </source>
</evidence>
<evidence type="ECO:0000256" key="3">
    <source>
        <dbReference type="ARBA" id="ARBA00022917"/>
    </source>
</evidence>
<dbReference type="Gene3D" id="2.40.30.10">
    <property type="entry name" value="Translation factors"/>
    <property type="match status" value="1"/>
</dbReference>
<keyword evidence="3" id="KW-0648">Protein biosynthesis</keyword>
<keyword evidence="8" id="KW-1185">Reference proteome</keyword>
<dbReference type="PANTHER" id="PTHR43721:SF36">
    <property type="entry name" value="ELONGATION FACTOR TU, MITOCHONDRIAL"/>
    <property type="match status" value="1"/>
</dbReference>
<dbReference type="SUPFAM" id="SSF50447">
    <property type="entry name" value="Translation proteins"/>
    <property type="match status" value="1"/>
</dbReference>
<feature type="non-terminal residue" evidence="7">
    <location>
        <position position="123"/>
    </location>
</feature>
<dbReference type="Proteomes" id="UP000528411">
    <property type="component" value="Unassembled WGS sequence"/>
</dbReference>
<feature type="non-terminal residue" evidence="7">
    <location>
        <position position="1"/>
    </location>
</feature>
<feature type="domain" description="Translation elongation factor EFTu-like" evidence="6">
    <location>
        <begin position="46"/>
        <end position="114"/>
    </location>
</feature>
<dbReference type="GO" id="GO:0070125">
    <property type="term" value="P:mitochondrial translational elongation"/>
    <property type="evidence" value="ECO:0007669"/>
    <property type="project" value="TreeGrafter"/>
</dbReference>
<accession>A0A7L2V190</accession>
<comment type="caution">
    <text evidence="7">The sequence shown here is derived from an EMBL/GenBank/DDBJ whole genome shotgun (WGS) entry which is preliminary data.</text>
</comment>
<evidence type="ECO:0000259" key="6">
    <source>
        <dbReference type="Pfam" id="PF03144"/>
    </source>
</evidence>
<dbReference type="CDD" id="cd03697">
    <property type="entry name" value="EFTU_II"/>
    <property type="match status" value="1"/>
</dbReference>
<organism evidence="7 8">
    <name type="scientific">Balaeniceps rex</name>
    <name type="common">Shoebill</name>
    <dbReference type="NCBI Taxonomy" id="33584"/>
    <lineage>
        <taxon>Eukaryota</taxon>
        <taxon>Metazoa</taxon>
        <taxon>Chordata</taxon>
        <taxon>Craniata</taxon>
        <taxon>Vertebrata</taxon>
        <taxon>Euteleostomi</taxon>
        <taxon>Archelosauria</taxon>
        <taxon>Archosauria</taxon>
        <taxon>Dinosauria</taxon>
        <taxon>Saurischia</taxon>
        <taxon>Theropoda</taxon>
        <taxon>Coelurosauria</taxon>
        <taxon>Aves</taxon>
        <taxon>Neognathae</taxon>
        <taxon>Neoaves</taxon>
        <taxon>Aequornithes</taxon>
        <taxon>Pelecaniformes</taxon>
        <taxon>Balaenicipitidae</taxon>
        <taxon>Balaeniceps</taxon>
    </lineage>
</organism>
<dbReference type="AlphaFoldDB" id="A0A7L2V190"/>
<dbReference type="InterPro" id="IPR050055">
    <property type="entry name" value="EF-Tu_GTPase"/>
</dbReference>
<evidence type="ECO:0000256" key="4">
    <source>
        <dbReference type="ARBA" id="ARBA00023128"/>
    </source>
</evidence>
<dbReference type="GO" id="GO:0005525">
    <property type="term" value="F:GTP binding"/>
    <property type="evidence" value="ECO:0007669"/>
    <property type="project" value="UniProtKB-KW"/>
</dbReference>
<keyword evidence="2" id="KW-0251">Elongation factor</keyword>
<dbReference type="PANTHER" id="PTHR43721">
    <property type="entry name" value="ELONGATION FACTOR TU-RELATED"/>
    <property type="match status" value="1"/>
</dbReference>
<dbReference type="GO" id="GO:0005739">
    <property type="term" value="C:mitochondrion"/>
    <property type="evidence" value="ECO:0007669"/>
    <property type="project" value="TreeGrafter"/>
</dbReference>
<sequence length="123" mass="13560">RDPELGLNSVLKLLEAVDAHIPLPPRDLDRPFLLPVESVHSIPGRGTVVTGTLERGTIRKGDECEFLGYNRQLRTVVTGIEMFHKSLERAEAGDNLGALLRGLKREDVRRGMVMGKPGSLQAH</sequence>
<dbReference type="Pfam" id="PF03144">
    <property type="entry name" value="GTP_EFTU_D2"/>
    <property type="match status" value="1"/>
</dbReference>
<keyword evidence="5" id="KW-0342">GTP-binding</keyword>
<evidence type="ECO:0000256" key="5">
    <source>
        <dbReference type="ARBA" id="ARBA00023134"/>
    </source>
</evidence>
<dbReference type="InterPro" id="IPR004161">
    <property type="entry name" value="EFTu-like_2"/>
</dbReference>
<reference evidence="7 8" key="1">
    <citation type="submission" date="2019-09" db="EMBL/GenBank/DDBJ databases">
        <title>Bird 10,000 Genomes (B10K) Project - Family phase.</title>
        <authorList>
            <person name="Zhang G."/>
        </authorList>
    </citation>
    <scope>NUCLEOTIDE SEQUENCE [LARGE SCALE GENOMIC DNA]</scope>
    <source>
        <strain evidence="7">B10K-DU-012-56</strain>
    </source>
</reference>
<dbReference type="InterPro" id="IPR009000">
    <property type="entry name" value="Transl_B-barrel_sf"/>
</dbReference>
<evidence type="ECO:0000256" key="1">
    <source>
        <dbReference type="ARBA" id="ARBA00022741"/>
    </source>
</evidence>
<evidence type="ECO:0000256" key="2">
    <source>
        <dbReference type="ARBA" id="ARBA00022768"/>
    </source>
</evidence>
<dbReference type="FunFam" id="2.40.30.10:FF:000068">
    <property type="entry name" value="Elongation factor Tu"/>
    <property type="match status" value="1"/>
</dbReference>
<gene>
    <name evidence="7" type="primary">Tufm</name>
    <name evidence="7" type="ORF">BALREX_R13146</name>
</gene>
<dbReference type="InterPro" id="IPR033720">
    <property type="entry name" value="EFTU_2"/>
</dbReference>
<dbReference type="GO" id="GO:0003746">
    <property type="term" value="F:translation elongation factor activity"/>
    <property type="evidence" value="ECO:0007669"/>
    <property type="project" value="UniProtKB-KW"/>
</dbReference>